<dbReference type="PANTHER" id="PTHR45008:SF1">
    <property type="entry name" value="PTS SYSTEM GLUCOSE-SPECIFIC EIIA COMPONENT"/>
    <property type="match status" value="1"/>
</dbReference>
<evidence type="ECO:0000313" key="9">
    <source>
        <dbReference type="EMBL" id="QMT84924.1"/>
    </source>
</evidence>
<dbReference type="FunFam" id="2.70.70.10:FF:000001">
    <property type="entry name" value="PTS system glucose-specific IIA component"/>
    <property type="match status" value="1"/>
</dbReference>
<dbReference type="InterPro" id="IPR001127">
    <property type="entry name" value="PTS_EIIA_1_perm"/>
</dbReference>
<organism evidence="9 10">
    <name type="scientific">Companilactobacillus pabuli</name>
    <dbReference type="NCBI Taxonomy" id="2714036"/>
    <lineage>
        <taxon>Bacteria</taxon>
        <taxon>Bacillati</taxon>
        <taxon>Bacillota</taxon>
        <taxon>Bacilli</taxon>
        <taxon>Lactobacillales</taxon>
        <taxon>Lactobacillaceae</taxon>
        <taxon>Companilactobacillus</taxon>
    </lineage>
</organism>
<keyword evidence="4 9" id="KW-0762">Sugar transport</keyword>
<dbReference type="GO" id="GO:0005886">
    <property type="term" value="C:plasma membrane"/>
    <property type="evidence" value="ECO:0007669"/>
    <property type="project" value="UniProtKB-SubCell"/>
</dbReference>
<evidence type="ECO:0000256" key="4">
    <source>
        <dbReference type="ARBA" id="ARBA00022597"/>
    </source>
</evidence>
<evidence type="ECO:0000256" key="2">
    <source>
        <dbReference type="ARBA" id="ARBA00004651"/>
    </source>
</evidence>
<dbReference type="NCBIfam" id="TIGR00830">
    <property type="entry name" value="PTBA"/>
    <property type="match status" value="1"/>
</dbReference>
<evidence type="ECO:0000259" key="8">
    <source>
        <dbReference type="PROSITE" id="PS51093"/>
    </source>
</evidence>
<keyword evidence="7" id="KW-0418">Kinase</keyword>
<dbReference type="InterPro" id="IPR050890">
    <property type="entry name" value="PTS_EIIA_component"/>
</dbReference>
<dbReference type="GO" id="GO:0009401">
    <property type="term" value="P:phosphoenolpyruvate-dependent sugar phosphotransferase system"/>
    <property type="evidence" value="ECO:0007669"/>
    <property type="project" value="UniProtKB-KW"/>
</dbReference>
<dbReference type="GO" id="GO:0005737">
    <property type="term" value="C:cytoplasm"/>
    <property type="evidence" value="ECO:0007669"/>
    <property type="project" value="UniProtKB-SubCell"/>
</dbReference>
<dbReference type="EMBL" id="CP049366">
    <property type="protein sequence ID" value="QMT84924.1"/>
    <property type="molecule type" value="Genomic_DNA"/>
</dbReference>
<dbReference type="KEGG" id="cpab:G6534_09965"/>
<keyword evidence="3" id="KW-0813">Transport</keyword>
<evidence type="ECO:0000256" key="3">
    <source>
        <dbReference type="ARBA" id="ARBA00022448"/>
    </source>
</evidence>
<comment type="subcellular location">
    <subcellularLocation>
        <location evidence="2">Cell membrane</location>
        <topology evidence="2">Multi-pass membrane protein</topology>
    </subcellularLocation>
    <subcellularLocation>
        <location evidence="1">Cytoplasm</location>
    </subcellularLocation>
</comment>
<dbReference type="PROSITE" id="PS51093">
    <property type="entry name" value="PTS_EIIA_TYPE_1"/>
    <property type="match status" value="1"/>
</dbReference>
<evidence type="ECO:0000256" key="1">
    <source>
        <dbReference type="ARBA" id="ARBA00004496"/>
    </source>
</evidence>
<keyword evidence="5" id="KW-0808">Transferase</keyword>
<reference evidence="9 10" key="1">
    <citation type="submission" date="2020-02" db="EMBL/GenBank/DDBJ databases">
        <title>Complete Genome Sequence of Lactobacillus sp. NFFJ11 Isolated from animal feed.</title>
        <authorList>
            <person name="Jung J.Y."/>
        </authorList>
    </citation>
    <scope>NUCLEOTIDE SEQUENCE [LARGE SCALE GENOMIC DNA]</scope>
    <source>
        <strain evidence="9 10">NFFJ11</strain>
    </source>
</reference>
<evidence type="ECO:0000256" key="7">
    <source>
        <dbReference type="ARBA" id="ARBA00022777"/>
    </source>
</evidence>
<feature type="domain" description="PTS EIIA type-1" evidence="8">
    <location>
        <begin position="28"/>
        <end position="131"/>
    </location>
</feature>
<sequence length="161" mass="17714">MSLFNFNKKKDFYAPVSGKLIDLKDVNDVVFSSGAMGEGYGVIPVDGNIYSPVEGEVSQLFPTKHAVGLKFGKMEVLVHIGIDTVDLKGDPFETMVKVGDKVDHETILVKADFDKIKAAKKDTTTMVLITNSKDILKEYSSLTSFDSHVDHDSKVAEVKEK</sequence>
<evidence type="ECO:0000256" key="5">
    <source>
        <dbReference type="ARBA" id="ARBA00022679"/>
    </source>
</evidence>
<keyword evidence="10" id="KW-1185">Reference proteome</keyword>
<dbReference type="InterPro" id="IPR011055">
    <property type="entry name" value="Dup_hybrid_motif"/>
</dbReference>
<dbReference type="PANTHER" id="PTHR45008">
    <property type="entry name" value="PTS SYSTEM GLUCOSE-SPECIFIC EIIA COMPONENT"/>
    <property type="match status" value="1"/>
</dbReference>
<dbReference type="Pfam" id="PF00358">
    <property type="entry name" value="PTS_EIIA_1"/>
    <property type="match status" value="1"/>
</dbReference>
<dbReference type="Gene3D" id="2.70.70.10">
    <property type="entry name" value="Glucose Permease (Domain IIA)"/>
    <property type="match status" value="1"/>
</dbReference>
<dbReference type="GO" id="GO:0016301">
    <property type="term" value="F:kinase activity"/>
    <property type="evidence" value="ECO:0007669"/>
    <property type="project" value="UniProtKB-KW"/>
</dbReference>
<protein>
    <submittedName>
        <fullName evidence="9">PTS glucose transporter subunit IIA</fullName>
    </submittedName>
</protein>
<accession>A0A7L7L0P5</accession>
<dbReference type="AlphaFoldDB" id="A0A7L7L0P5"/>
<keyword evidence="6" id="KW-0598">Phosphotransferase system</keyword>
<dbReference type="SUPFAM" id="SSF51261">
    <property type="entry name" value="Duplicated hybrid motif"/>
    <property type="match status" value="1"/>
</dbReference>
<evidence type="ECO:0000313" key="10">
    <source>
        <dbReference type="Proteomes" id="UP000514410"/>
    </source>
</evidence>
<proteinExistence type="predicted"/>
<dbReference type="RefSeq" id="WP_182082712.1">
    <property type="nucleotide sequence ID" value="NZ_CP049366.1"/>
</dbReference>
<evidence type="ECO:0000256" key="6">
    <source>
        <dbReference type="ARBA" id="ARBA00022683"/>
    </source>
</evidence>
<dbReference type="Proteomes" id="UP000514410">
    <property type="component" value="Chromosome"/>
</dbReference>
<name>A0A7L7L0P5_9LACO</name>
<gene>
    <name evidence="9" type="ORF">G6534_09965</name>
</gene>